<evidence type="ECO:0000256" key="1">
    <source>
        <dbReference type="ARBA" id="ARBA00006484"/>
    </source>
</evidence>
<organism evidence="4 5">
    <name type="scientific">Tsukamurella spumae</name>
    <dbReference type="NCBI Taxonomy" id="44753"/>
    <lineage>
        <taxon>Bacteria</taxon>
        <taxon>Bacillati</taxon>
        <taxon>Actinomycetota</taxon>
        <taxon>Actinomycetes</taxon>
        <taxon>Mycobacteriales</taxon>
        <taxon>Tsukamurellaceae</taxon>
        <taxon>Tsukamurella</taxon>
    </lineage>
</organism>
<dbReference type="RefSeq" id="WP_168545349.1">
    <property type="nucleotide sequence ID" value="NZ_BAAAKS010000062.1"/>
</dbReference>
<dbReference type="SUPFAM" id="SSF51735">
    <property type="entry name" value="NAD(P)-binding Rossmann-fold domains"/>
    <property type="match status" value="2"/>
</dbReference>
<dbReference type="InterPro" id="IPR057313">
    <property type="entry name" value="Maqu_2507-like"/>
</dbReference>
<proteinExistence type="inferred from homology"/>
<sequence>MASYFVTGGTGFIGRAVVARLAAAERESTIYLLVRDASLPRFERLIADLGHDLAPQVVPVAGDITEPGLGIAPGDLPDHVDHVIHLAAVYDMEASEELQQLTNVTGTRNTLALAERLGATMHHVSSLAVAGNHEGWFTESDFDVAQDFPTPYHRSKYEAERLVRESSAPWQVYRPSIVVGDSMTGAIDKIDGPYYFFPFLRLMGTIPHHLHVPFANLGYTNIVPVDFVAAALVALVTAPPAPGTVYHLADPKGQSMAAIYEAIAPAFSGPKTLPLPSAPLGEFAARIGRRNEVRAFRDTIARQIGLPPSVLDHPFYNTRFDSETTFRLLSQLGVALPRLKSYGPRLFRYWAEHLDPARNRRDDPRGPLVGKHILLTGGSSGIGREAAKQAVLKGANVFIVARKPEDLADAVLRIEAEPGLPGVPKGMVRPYQCDVTDPEAVRTTVAQILAEHGHVDVLVNSAGRSIRRATVDSVDRAHDYQRTMAVNYFGAVYLILELLPHMVARKSGHVVNVSSIGVQVRGPRFAAYIASKSALEAFSDITAAETMSDHVTFTNIHMPLTRTRMIEPTDAYDNAIALPVEKAGQIVVRAIVERPRRIDTPLGTLAQFGQFLSPRIAAAAQHQGYLLFPESAGQGDNGSGAAQVVEVDVAEVDTPRGRLAATKDLSKDISTAAVSPLFGISGDQGLRRLARKTLNRLPGINW</sequence>
<dbReference type="Pfam" id="PF00106">
    <property type="entry name" value="adh_short"/>
    <property type="match status" value="1"/>
</dbReference>
<dbReference type="Gene3D" id="3.40.50.720">
    <property type="entry name" value="NAD(P)-binding Rossmann-like Domain"/>
    <property type="match status" value="2"/>
</dbReference>
<keyword evidence="2" id="KW-0560">Oxidoreductase</keyword>
<dbReference type="PRINTS" id="PR00081">
    <property type="entry name" value="GDHRDH"/>
</dbReference>
<dbReference type="InterPro" id="IPR013120">
    <property type="entry name" value="FAR_NAD-bd"/>
</dbReference>
<dbReference type="PANTHER" id="PTHR44196:SF1">
    <property type="entry name" value="DEHYDROGENASE_REDUCTASE SDR FAMILY MEMBER 7B"/>
    <property type="match status" value="1"/>
</dbReference>
<dbReference type="Proteomes" id="UP000582646">
    <property type="component" value="Unassembled WGS sequence"/>
</dbReference>
<dbReference type="InterPro" id="IPR057326">
    <property type="entry name" value="KR_dom"/>
</dbReference>
<dbReference type="Pfam" id="PF07993">
    <property type="entry name" value="NAD_binding_4"/>
    <property type="match status" value="1"/>
</dbReference>
<dbReference type="CDD" id="cd05233">
    <property type="entry name" value="SDR_c"/>
    <property type="match status" value="1"/>
</dbReference>
<keyword evidence="5" id="KW-1185">Reference proteome</keyword>
<reference evidence="4 5" key="1">
    <citation type="submission" date="2020-04" db="EMBL/GenBank/DDBJ databases">
        <title>MicrobeNet Type strains.</title>
        <authorList>
            <person name="Nicholson A.C."/>
        </authorList>
    </citation>
    <scope>NUCLEOTIDE SEQUENCE [LARGE SCALE GENOMIC DNA]</scope>
    <source>
        <strain evidence="4 5">DSM 44113</strain>
    </source>
</reference>
<gene>
    <name evidence="4" type="ORF">HF999_07935</name>
</gene>
<dbReference type="CDD" id="cd05263">
    <property type="entry name" value="MupV_like_SDR_e"/>
    <property type="match status" value="1"/>
</dbReference>
<dbReference type="EMBL" id="JAAXOQ010000008">
    <property type="protein sequence ID" value="NKY18298.1"/>
    <property type="molecule type" value="Genomic_DNA"/>
</dbReference>
<feature type="domain" description="Ketoreductase" evidence="3">
    <location>
        <begin position="2"/>
        <end position="136"/>
    </location>
</feature>
<dbReference type="InterPro" id="IPR036291">
    <property type="entry name" value="NAD(P)-bd_dom_sf"/>
</dbReference>
<evidence type="ECO:0000313" key="4">
    <source>
        <dbReference type="EMBL" id="NKY18298.1"/>
    </source>
</evidence>
<dbReference type="GO" id="GO:0016020">
    <property type="term" value="C:membrane"/>
    <property type="evidence" value="ECO:0007669"/>
    <property type="project" value="TreeGrafter"/>
</dbReference>
<dbReference type="InterPro" id="IPR002347">
    <property type="entry name" value="SDR_fam"/>
</dbReference>
<dbReference type="AlphaFoldDB" id="A0A846WYP0"/>
<comment type="caution">
    <text evidence="4">The sequence shown here is derived from an EMBL/GenBank/DDBJ whole genome shotgun (WGS) entry which is preliminary data.</text>
</comment>
<dbReference type="SMART" id="SM00822">
    <property type="entry name" value="PKS_KR"/>
    <property type="match status" value="1"/>
</dbReference>
<dbReference type="PRINTS" id="PR00080">
    <property type="entry name" value="SDRFAMILY"/>
</dbReference>
<dbReference type="PANTHER" id="PTHR44196">
    <property type="entry name" value="DEHYDROGENASE/REDUCTASE SDR FAMILY MEMBER 7B"/>
    <property type="match status" value="1"/>
</dbReference>
<dbReference type="NCBIfam" id="NF005539">
    <property type="entry name" value="PRK07201.1"/>
    <property type="match status" value="1"/>
</dbReference>
<evidence type="ECO:0000256" key="2">
    <source>
        <dbReference type="ARBA" id="ARBA00023002"/>
    </source>
</evidence>
<dbReference type="GO" id="GO:0016491">
    <property type="term" value="F:oxidoreductase activity"/>
    <property type="evidence" value="ECO:0007669"/>
    <property type="project" value="UniProtKB-KW"/>
</dbReference>
<accession>A0A846WYP0</accession>
<evidence type="ECO:0000259" key="3">
    <source>
        <dbReference type="SMART" id="SM00822"/>
    </source>
</evidence>
<comment type="similarity">
    <text evidence="1">Belongs to the short-chain dehydrogenases/reductases (SDR) family.</text>
</comment>
<name>A0A846WYP0_9ACTN</name>
<evidence type="ECO:0000313" key="5">
    <source>
        <dbReference type="Proteomes" id="UP000582646"/>
    </source>
</evidence>
<protein>
    <submittedName>
        <fullName evidence="4">SDR family oxidoreductase</fullName>
    </submittedName>
</protein>